<dbReference type="SUPFAM" id="SSF54523">
    <property type="entry name" value="Pili subunits"/>
    <property type="match status" value="1"/>
</dbReference>
<sequence>MRTVVRNRSGFTLVELLVVIAIIGVLVGLLLPAVQAAREAARRMSCSNNFKQIGLAIHNYHSAYKQIPQHGSGTGQRVTVGAGLQFWNNNNFKNLERLSFLVALTPFIEQQALWEQIANPNGYNADGTLRTPPWEAMGPTPNVGTYGPWATNIPGFRCPSDPGEGLPALGRTNYGACLGDSINCSTFGGKTAWVITNTNFAQEIRASGRGVFTAKQTRAFRDIIDGLANTIMAGELMTDLGDRSVATRIATNNDGPTVYTNPAFCEQFVNPLRPQFWNETGVTLGGTGFGRGYRWADFSPIFSGVFTILPPNSELCGIDHSTLSGLSPIPGDMTLVPSGQDHAKEVVASPSSRHQGGCHVLMGDGAVKFITDSIEAGNQNGEMVTRRGTGPAVAGAASPYGLWGSLGTRASHEVISEEL</sequence>
<dbReference type="NCBIfam" id="TIGR04294">
    <property type="entry name" value="pre_pil_HX9DG"/>
    <property type="match status" value="1"/>
</dbReference>
<dbReference type="InterPro" id="IPR027558">
    <property type="entry name" value="Pre_pil_HX9DG_C"/>
</dbReference>
<dbReference type="PANTHER" id="PTHR30093:SF2">
    <property type="entry name" value="TYPE II SECRETION SYSTEM PROTEIN H"/>
    <property type="match status" value="1"/>
</dbReference>
<protein>
    <recommendedName>
        <fullName evidence="1">DUF1559 domain-containing protein</fullName>
    </recommendedName>
</protein>
<dbReference type="Pfam" id="PF07963">
    <property type="entry name" value="N_methyl"/>
    <property type="match status" value="1"/>
</dbReference>
<evidence type="ECO:0000313" key="2">
    <source>
        <dbReference type="EMBL" id="TWU46204.1"/>
    </source>
</evidence>
<dbReference type="NCBIfam" id="TIGR02532">
    <property type="entry name" value="IV_pilin_GFxxxE"/>
    <property type="match status" value="1"/>
</dbReference>
<dbReference type="InterPro" id="IPR012902">
    <property type="entry name" value="N_methyl_site"/>
</dbReference>
<dbReference type="EMBL" id="SJPW01000008">
    <property type="protein sequence ID" value="TWU46204.1"/>
    <property type="molecule type" value="Genomic_DNA"/>
</dbReference>
<dbReference type="AlphaFoldDB" id="A0A5C6ECM9"/>
<dbReference type="PROSITE" id="PS00409">
    <property type="entry name" value="PROKAR_NTER_METHYL"/>
    <property type="match status" value="1"/>
</dbReference>
<dbReference type="Gene3D" id="3.30.700.10">
    <property type="entry name" value="Glycoprotein, Type 4 Pilin"/>
    <property type="match status" value="1"/>
</dbReference>
<dbReference type="InterPro" id="IPR045584">
    <property type="entry name" value="Pilin-like"/>
</dbReference>
<organism evidence="2 3">
    <name type="scientific">Rubripirellula tenax</name>
    <dbReference type="NCBI Taxonomy" id="2528015"/>
    <lineage>
        <taxon>Bacteria</taxon>
        <taxon>Pseudomonadati</taxon>
        <taxon>Planctomycetota</taxon>
        <taxon>Planctomycetia</taxon>
        <taxon>Pirellulales</taxon>
        <taxon>Pirellulaceae</taxon>
        <taxon>Rubripirellula</taxon>
    </lineage>
</organism>
<accession>A0A5C6ECM9</accession>
<comment type="caution">
    <text evidence="2">The sequence shown here is derived from an EMBL/GenBank/DDBJ whole genome shotgun (WGS) entry which is preliminary data.</text>
</comment>
<keyword evidence="3" id="KW-1185">Reference proteome</keyword>
<name>A0A5C6ECM9_9BACT</name>
<dbReference type="Proteomes" id="UP000318288">
    <property type="component" value="Unassembled WGS sequence"/>
</dbReference>
<dbReference type="InterPro" id="IPR011453">
    <property type="entry name" value="DUF1559"/>
</dbReference>
<gene>
    <name evidence="2" type="ORF">Poly51_56000</name>
</gene>
<evidence type="ECO:0000259" key="1">
    <source>
        <dbReference type="Pfam" id="PF07596"/>
    </source>
</evidence>
<dbReference type="RefSeq" id="WP_146461914.1">
    <property type="nucleotide sequence ID" value="NZ_SJPW01000008.1"/>
</dbReference>
<dbReference type="OrthoDB" id="236330at2"/>
<dbReference type="PANTHER" id="PTHR30093">
    <property type="entry name" value="GENERAL SECRETION PATHWAY PROTEIN G"/>
    <property type="match status" value="1"/>
</dbReference>
<evidence type="ECO:0000313" key="3">
    <source>
        <dbReference type="Proteomes" id="UP000318288"/>
    </source>
</evidence>
<feature type="domain" description="DUF1559" evidence="1">
    <location>
        <begin position="35"/>
        <end position="376"/>
    </location>
</feature>
<dbReference type="Pfam" id="PF07596">
    <property type="entry name" value="SBP_bac_10"/>
    <property type="match status" value="1"/>
</dbReference>
<reference evidence="2 3" key="1">
    <citation type="submission" date="2019-02" db="EMBL/GenBank/DDBJ databases">
        <title>Deep-cultivation of Planctomycetes and their phenomic and genomic characterization uncovers novel biology.</title>
        <authorList>
            <person name="Wiegand S."/>
            <person name="Jogler M."/>
            <person name="Boedeker C."/>
            <person name="Pinto D."/>
            <person name="Vollmers J."/>
            <person name="Rivas-Marin E."/>
            <person name="Kohn T."/>
            <person name="Peeters S.H."/>
            <person name="Heuer A."/>
            <person name="Rast P."/>
            <person name="Oberbeckmann S."/>
            <person name="Bunk B."/>
            <person name="Jeske O."/>
            <person name="Meyerdierks A."/>
            <person name="Storesund J.E."/>
            <person name="Kallscheuer N."/>
            <person name="Luecker S."/>
            <person name="Lage O.M."/>
            <person name="Pohl T."/>
            <person name="Merkel B.J."/>
            <person name="Hornburger P."/>
            <person name="Mueller R.-W."/>
            <person name="Bruemmer F."/>
            <person name="Labrenz M."/>
            <person name="Spormann A.M."/>
            <person name="Op Den Camp H."/>
            <person name="Overmann J."/>
            <person name="Amann R."/>
            <person name="Jetten M.S.M."/>
            <person name="Mascher T."/>
            <person name="Medema M.H."/>
            <person name="Devos D.P."/>
            <person name="Kaster A.-K."/>
            <person name="Ovreas L."/>
            <person name="Rohde M."/>
            <person name="Galperin M.Y."/>
            <person name="Jogler C."/>
        </authorList>
    </citation>
    <scope>NUCLEOTIDE SEQUENCE [LARGE SCALE GENOMIC DNA]</scope>
    <source>
        <strain evidence="2 3">Poly51</strain>
    </source>
</reference>
<proteinExistence type="predicted"/>